<evidence type="ECO:0000313" key="7">
    <source>
        <dbReference type="Proteomes" id="UP001501705"/>
    </source>
</evidence>
<dbReference type="EMBL" id="BAAAPH010000003">
    <property type="protein sequence ID" value="GAA1555618.1"/>
    <property type="molecule type" value="Genomic_DNA"/>
</dbReference>
<organism evidence="6 7">
    <name type="scientific">Kribbella hippodromi</name>
    <dbReference type="NCBI Taxonomy" id="434347"/>
    <lineage>
        <taxon>Bacteria</taxon>
        <taxon>Bacillati</taxon>
        <taxon>Actinomycetota</taxon>
        <taxon>Actinomycetes</taxon>
        <taxon>Propionibacteriales</taxon>
        <taxon>Kribbellaceae</taxon>
        <taxon>Kribbella</taxon>
    </lineage>
</organism>
<evidence type="ECO:0000256" key="1">
    <source>
        <dbReference type="ARBA" id="ARBA00009437"/>
    </source>
</evidence>
<dbReference type="Gene3D" id="1.10.10.10">
    <property type="entry name" value="Winged helix-like DNA-binding domain superfamily/Winged helix DNA-binding domain"/>
    <property type="match status" value="1"/>
</dbReference>
<sequence>MDLHRLRLLREVRGRGTVHGAARALGYSPSAVSQQLAVLERETGTRLLERVGRNVRLTAAGEVLVRHAGVLLEGVEAAEAELAAVAAGRVAGVVRIASFQSAFIRVVAPAIRSLAGTHPEIRVEASELEVEQAVPALRLQQLDVIVGDEYDGQPRPIHADLRREPLLREQIRIVLPADHQEAKAERVPLVNLRELAWAACQPGTGHREMTVRVCRELGGFEPDVRYSSDDFLILLELVRTTGAAALLPDLVIRAGREPASVTEQAHRKEGVAPRRVGTAGRETGMALGGAGVAVRLAAEGEVAREVFLLTRRTRTPAVAAVAAALTTVANS</sequence>
<keyword evidence="3" id="KW-0238">DNA-binding</keyword>
<dbReference type="Pfam" id="PF00126">
    <property type="entry name" value="HTH_1"/>
    <property type="match status" value="1"/>
</dbReference>
<dbReference type="InterPro" id="IPR005119">
    <property type="entry name" value="LysR_subst-bd"/>
</dbReference>
<comment type="caution">
    <text evidence="6">The sequence shown here is derived from an EMBL/GenBank/DDBJ whole genome shotgun (WGS) entry which is preliminary data.</text>
</comment>
<dbReference type="Gene3D" id="3.40.190.10">
    <property type="entry name" value="Periplasmic binding protein-like II"/>
    <property type="match status" value="2"/>
</dbReference>
<evidence type="ECO:0000256" key="4">
    <source>
        <dbReference type="ARBA" id="ARBA00023163"/>
    </source>
</evidence>
<dbReference type="RefSeq" id="WP_344232184.1">
    <property type="nucleotide sequence ID" value="NZ_BAAAPH010000003.1"/>
</dbReference>
<name>A0ABN2CC47_9ACTN</name>
<protein>
    <submittedName>
        <fullName evidence="6">LysR family transcriptional regulator</fullName>
    </submittedName>
</protein>
<evidence type="ECO:0000256" key="2">
    <source>
        <dbReference type="ARBA" id="ARBA00023015"/>
    </source>
</evidence>
<dbReference type="InterPro" id="IPR000847">
    <property type="entry name" value="LysR_HTH_N"/>
</dbReference>
<dbReference type="InterPro" id="IPR036388">
    <property type="entry name" value="WH-like_DNA-bd_sf"/>
</dbReference>
<proteinExistence type="inferred from homology"/>
<keyword evidence="2" id="KW-0805">Transcription regulation</keyword>
<dbReference type="PROSITE" id="PS50931">
    <property type="entry name" value="HTH_LYSR"/>
    <property type="match status" value="1"/>
</dbReference>
<dbReference type="Proteomes" id="UP001501705">
    <property type="component" value="Unassembled WGS sequence"/>
</dbReference>
<dbReference type="PANTHER" id="PTHR30346:SF29">
    <property type="entry name" value="LYSR SUBSTRATE-BINDING"/>
    <property type="match status" value="1"/>
</dbReference>
<keyword evidence="4" id="KW-0804">Transcription</keyword>
<dbReference type="SUPFAM" id="SSF46785">
    <property type="entry name" value="Winged helix' DNA-binding domain"/>
    <property type="match status" value="1"/>
</dbReference>
<keyword evidence="7" id="KW-1185">Reference proteome</keyword>
<dbReference type="Pfam" id="PF03466">
    <property type="entry name" value="LysR_substrate"/>
    <property type="match status" value="1"/>
</dbReference>
<evidence type="ECO:0000259" key="5">
    <source>
        <dbReference type="PROSITE" id="PS50931"/>
    </source>
</evidence>
<comment type="similarity">
    <text evidence="1">Belongs to the LysR transcriptional regulatory family.</text>
</comment>
<dbReference type="PANTHER" id="PTHR30346">
    <property type="entry name" value="TRANSCRIPTIONAL DUAL REGULATOR HCAR-RELATED"/>
    <property type="match status" value="1"/>
</dbReference>
<gene>
    <name evidence="6" type="ORF">GCM10009804_10610</name>
</gene>
<evidence type="ECO:0000256" key="3">
    <source>
        <dbReference type="ARBA" id="ARBA00023125"/>
    </source>
</evidence>
<feature type="domain" description="HTH lysR-type" evidence="5">
    <location>
        <begin position="1"/>
        <end position="58"/>
    </location>
</feature>
<accession>A0ABN2CC47</accession>
<evidence type="ECO:0000313" key="6">
    <source>
        <dbReference type="EMBL" id="GAA1555618.1"/>
    </source>
</evidence>
<dbReference type="SUPFAM" id="SSF53850">
    <property type="entry name" value="Periplasmic binding protein-like II"/>
    <property type="match status" value="1"/>
</dbReference>
<dbReference type="InterPro" id="IPR036390">
    <property type="entry name" value="WH_DNA-bd_sf"/>
</dbReference>
<reference evidence="6 7" key="1">
    <citation type="journal article" date="2019" name="Int. J. Syst. Evol. Microbiol.">
        <title>The Global Catalogue of Microorganisms (GCM) 10K type strain sequencing project: providing services to taxonomists for standard genome sequencing and annotation.</title>
        <authorList>
            <consortium name="The Broad Institute Genomics Platform"/>
            <consortium name="The Broad Institute Genome Sequencing Center for Infectious Disease"/>
            <person name="Wu L."/>
            <person name="Ma J."/>
        </authorList>
    </citation>
    <scope>NUCLEOTIDE SEQUENCE [LARGE SCALE GENOMIC DNA]</scope>
    <source>
        <strain evidence="6 7">JCM 15572</strain>
    </source>
</reference>